<keyword evidence="2" id="KW-1185">Reference proteome</keyword>
<dbReference type="Proteomes" id="UP000822688">
    <property type="component" value="Chromosome V"/>
</dbReference>
<comment type="caution">
    <text evidence="1">The sequence shown here is derived from an EMBL/GenBank/DDBJ whole genome shotgun (WGS) entry which is preliminary data.</text>
</comment>
<name>A0A8T0HUW6_CERPU</name>
<evidence type="ECO:0000313" key="1">
    <source>
        <dbReference type="EMBL" id="KAG0574820.1"/>
    </source>
</evidence>
<sequence length="142" mass="16533">MDHHPCCYSFFLRFAKPHNALQVNLEPLDLQLYCHLAYPECLQSVLQSLLYFRQKWILVATISSQDTKCFPLQQLLLVKLSNGISSLLNIAQEVYWYDLSGLLCENIEPWRIRGLYGERKQVLFLETVSGFLFCPEETVLLC</sequence>
<evidence type="ECO:0000313" key="2">
    <source>
        <dbReference type="Proteomes" id="UP000822688"/>
    </source>
</evidence>
<gene>
    <name evidence="1" type="ORF">KC19_VG294500</name>
</gene>
<dbReference type="AlphaFoldDB" id="A0A8T0HUW6"/>
<reference evidence="1" key="1">
    <citation type="submission" date="2020-06" db="EMBL/GenBank/DDBJ databases">
        <title>WGS assembly of Ceratodon purpureus strain R40.</title>
        <authorList>
            <person name="Carey S.B."/>
            <person name="Jenkins J."/>
            <person name="Shu S."/>
            <person name="Lovell J.T."/>
            <person name="Sreedasyam A."/>
            <person name="Maumus F."/>
            <person name="Tiley G.P."/>
            <person name="Fernandez-Pozo N."/>
            <person name="Barry K."/>
            <person name="Chen C."/>
            <person name="Wang M."/>
            <person name="Lipzen A."/>
            <person name="Daum C."/>
            <person name="Saski C.A."/>
            <person name="Payton A.C."/>
            <person name="Mcbreen J.C."/>
            <person name="Conrad R.E."/>
            <person name="Kollar L.M."/>
            <person name="Olsson S."/>
            <person name="Huttunen S."/>
            <person name="Landis J.B."/>
            <person name="Wickett N.J."/>
            <person name="Johnson M.G."/>
            <person name="Rensing S.A."/>
            <person name="Grimwood J."/>
            <person name="Schmutz J."/>
            <person name="Mcdaniel S.F."/>
        </authorList>
    </citation>
    <scope>NUCLEOTIDE SEQUENCE</scope>
    <source>
        <strain evidence="1">R40</strain>
    </source>
</reference>
<dbReference type="EMBL" id="CM026426">
    <property type="protein sequence ID" value="KAG0574820.1"/>
    <property type="molecule type" value="Genomic_DNA"/>
</dbReference>
<organism evidence="1 2">
    <name type="scientific">Ceratodon purpureus</name>
    <name type="common">Fire moss</name>
    <name type="synonym">Dicranum purpureum</name>
    <dbReference type="NCBI Taxonomy" id="3225"/>
    <lineage>
        <taxon>Eukaryota</taxon>
        <taxon>Viridiplantae</taxon>
        <taxon>Streptophyta</taxon>
        <taxon>Embryophyta</taxon>
        <taxon>Bryophyta</taxon>
        <taxon>Bryophytina</taxon>
        <taxon>Bryopsida</taxon>
        <taxon>Dicranidae</taxon>
        <taxon>Pseudoditrichales</taxon>
        <taxon>Ditrichaceae</taxon>
        <taxon>Ceratodon</taxon>
    </lineage>
</organism>
<accession>A0A8T0HUW6</accession>
<proteinExistence type="predicted"/>
<protein>
    <submittedName>
        <fullName evidence="1">Uncharacterized protein</fullName>
    </submittedName>
</protein>